<dbReference type="InParanoid" id="A0A152A1G7"/>
<organism evidence="2 3">
    <name type="scientific">Tieghemostelium lacteum</name>
    <name type="common">Slime mold</name>
    <name type="synonym">Dictyostelium lacteum</name>
    <dbReference type="NCBI Taxonomy" id="361077"/>
    <lineage>
        <taxon>Eukaryota</taxon>
        <taxon>Amoebozoa</taxon>
        <taxon>Evosea</taxon>
        <taxon>Eumycetozoa</taxon>
        <taxon>Dictyostelia</taxon>
        <taxon>Dictyosteliales</taxon>
        <taxon>Raperosteliaceae</taxon>
        <taxon>Tieghemostelium</taxon>
    </lineage>
</organism>
<evidence type="ECO:0000256" key="1">
    <source>
        <dbReference type="SAM" id="Phobius"/>
    </source>
</evidence>
<dbReference type="AlphaFoldDB" id="A0A152A1G7"/>
<evidence type="ECO:0008006" key="4">
    <source>
        <dbReference type="Google" id="ProtNLM"/>
    </source>
</evidence>
<gene>
    <name evidence="2" type="ORF">DLAC_03544</name>
</gene>
<sequence>MNSCRILQLYQRTNIKRILNINKYENAIIQNNNIIKRIILQQQNIDKQHQHQQQYEEKRYYGSRSFDPQQEYKSRRIIDSFGSTIGLLAGGTGLIACIYFFYNEIIIHQMIYSEAVDELRKNEKTLKLFGNNFIATGMGLRSETKYKSTETIENDKIILNISFLILGENGKNGTVDCKVHKISTFKFKILSLRVSSGSYIRYNVIGGKKEAVPKKIMNSIFKYFGLGGSDDKPPTTSNADNSNKTK</sequence>
<dbReference type="Proteomes" id="UP000076078">
    <property type="component" value="Unassembled WGS sequence"/>
</dbReference>
<reference evidence="2 3" key="1">
    <citation type="submission" date="2015-12" db="EMBL/GenBank/DDBJ databases">
        <title>Dictyostelia acquired genes for synthesis and detection of signals that induce cell-type specialization by lateral gene transfer from prokaryotes.</title>
        <authorList>
            <person name="Gloeckner G."/>
            <person name="Schaap P."/>
        </authorList>
    </citation>
    <scope>NUCLEOTIDE SEQUENCE [LARGE SCALE GENOMIC DNA]</scope>
    <source>
        <strain evidence="2 3">TK</strain>
    </source>
</reference>
<keyword evidence="1" id="KW-0812">Transmembrane</keyword>
<accession>A0A152A1G7</accession>
<proteinExistence type="predicted"/>
<protein>
    <recommendedName>
        <fullName evidence="4">Mitochondrial import inner membrane translocase subunit Tim21</fullName>
    </recommendedName>
</protein>
<keyword evidence="1" id="KW-1133">Transmembrane helix</keyword>
<dbReference type="EMBL" id="LODT01000019">
    <property type="protein sequence ID" value="KYQ99956.1"/>
    <property type="molecule type" value="Genomic_DNA"/>
</dbReference>
<dbReference type="FunCoup" id="A0A152A1G7">
    <property type="interactions" value="4"/>
</dbReference>
<comment type="caution">
    <text evidence="2">The sequence shown here is derived from an EMBL/GenBank/DDBJ whole genome shotgun (WGS) entry which is preliminary data.</text>
</comment>
<dbReference type="OMA" id="WLYSEAI"/>
<keyword evidence="1" id="KW-0472">Membrane</keyword>
<evidence type="ECO:0000313" key="2">
    <source>
        <dbReference type="EMBL" id="KYQ99956.1"/>
    </source>
</evidence>
<name>A0A152A1G7_TIELA</name>
<keyword evidence="3" id="KW-1185">Reference proteome</keyword>
<feature type="transmembrane region" description="Helical" evidence="1">
    <location>
        <begin position="81"/>
        <end position="102"/>
    </location>
</feature>
<evidence type="ECO:0000313" key="3">
    <source>
        <dbReference type="Proteomes" id="UP000076078"/>
    </source>
</evidence>